<dbReference type="OrthoDB" id="2593273at2"/>
<dbReference type="RefSeq" id="WP_100135596.1">
    <property type="nucleotide sequence ID" value="NZ_MEIS01000124.1"/>
</dbReference>
<evidence type="ECO:0000313" key="2">
    <source>
        <dbReference type="Proteomes" id="UP000229434"/>
    </source>
</evidence>
<dbReference type="GO" id="GO:0006281">
    <property type="term" value="P:DNA repair"/>
    <property type="evidence" value="ECO:0007669"/>
    <property type="project" value="InterPro"/>
</dbReference>
<reference evidence="1 2" key="1">
    <citation type="journal article" date="2017" name="MBio">
        <title>Type VI secretion-mediated competition in the bee gut microbiome.</title>
        <authorList>
            <person name="Steele M.I."/>
            <person name="Kwong W.K."/>
            <person name="Powell J.E."/>
            <person name="Whiteley M."/>
            <person name="Moran N.A."/>
        </authorList>
    </citation>
    <scope>NUCLEOTIDE SEQUENCE [LARGE SCALE GENOMIC DNA]</scope>
    <source>
        <strain evidence="1 2">Nev3CBA3</strain>
    </source>
</reference>
<name>A0A2N9X0F7_9NEIS</name>
<comment type="caution">
    <text evidence="1">The sequence shown here is derived from an EMBL/GenBank/DDBJ whole genome shotgun (WGS) entry which is preliminary data.</text>
</comment>
<gene>
    <name evidence="1" type="ORF">BHC49_12985</name>
</gene>
<protein>
    <recommendedName>
        <fullName evidence="3">Endonuclease V</fullName>
    </recommendedName>
</protein>
<dbReference type="EMBL" id="MEIS01000124">
    <property type="protein sequence ID" value="PIT53307.1"/>
    <property type="molecule type" value="Genomic_DNA"/>
</dbReference>
<dbReference type="AlphaFoldDB" id="A0A2N9X0F7"/>
<evidence type="ECO:0000313" key="1">
    <source>
        <dbReference type="EMBL" id="PIT53307.1"/>
    </source>
</evidence>
<organism evidence="1 2">
    <name type="scientific">Snodgrassella alvi</name>
    <dbReference type="NCBI Taxonomy" id="1196083"/>
    <lineage>
        <taxon>Bacteria</taxon>
        <taxon>Pseudomonadati</taxon>
        <taxon>Pseudomonadota</taxon>
        <taxon>Betaproteobacteria</taxon>
        <taxon>Neisseriales</taxon>
        <taxon>Neisseriaceae</taxon>
        <taxon>Snodgrassella</taxon>
    </lineage>
</organism>
<accession>A0A2N9X0F7</accession>
<dbReference type="Pfam" id="PF04493">
    <property type="entry name" value="Endonuclease_5"/>
    <property type="match status" value="1"/>
</dbReference>
<dbReference type="InterPro" id="IPR007581">
    <property type="entry name" value="Endonuclease-V"/>
</dbReference>
<sequence length="175" mass="19733">MILAIDVYYIENQAKTVGILFQHWTDTKSDINTIITDYRNNIAPYQSGQFYQRELPCIMSLLDKIDLSTISAILIDGYVHLAENKIGLGGHLYHALNKTIPIIGIAKKPFTGNSQYLIEIIRGQSKQPLYITAIGIPLENAAANIKLMAGKYRMPDLLSFLDQQTKLFKSEKTNK</sequence>
<dbReference type="Proteomes" id="UP000229434">
    <property type="component" value="Unassembled WGS sequence"/>
</dbReference>
<dbReference type="Gene3D" id="3.30.2170.10">
    <property type="entry name" value="archaeoglobus fulgidus dsm 4304 superfamily"/>
    <property type="match status" value="1"/>
</dbReference>
<dbReference type="GO" id="GO:0004519">
    <property type="term" value="F:endonuclease activity"/>
    <property type="evidence" value="ECO:0007669"/>
    <property type="project" value="InterPro"/>
</dbReference>
<evidence type="ECO:0008006" key="3">
    <source>
        <dbReference type="Google" id="ProtNLM"/>
    </source>
</evidence>
<proteinExistence type="predicted"/>